<dbReference type="InterPro" id="IPR052935">
    <property type="entry name" value="Mg2+_PAP"/>
</dbReference>
<protein>
    <submittedName>
        <fullName evidence="3">App1 family protein</fullName>
    </submittedName>
</protein>
<dbReference type="Pfam" id="PF09949">
    <property type="entry name" value="APP1_cat"/>
    <property type="match status" value="1"/>
</dbReference>
<feature type="signal peptide" evidence="1">
    <location>
        <begin position="1"/>
        <end position="24"/>
    </location>
</feature>
<feature type="chain" id="PRO_5046465817" evidence="1">
    <location>
        <begin position="25"/>
        <end position="388"/>
    </location>
</feature>
<name>A0ABS7U2A0_9BACT</name>
<accession>A0ABS7U2A0</accession>
<keyword evidence="4" id="KW-1185">Reference proteome</keyword>
<gene>
    <name evidence="3" type="ORF">K7C98_35970</name>
</gene>
<dbReference type="PANTHER" id="PTHR28208">
    <property type="entry name" value="PHOSPHATIDATE PHOSPHATASE APP1"/>
    <property type="match status" value="1"/>
</dbReference>
<proteinExistence type="predicted"/>
<comment type="caution">
    <text evidence="3">The sequence shown here is derived from an EMBL/GenBank/DDBJ whole genome shotgun (WGS) entry which is preliminary data.</text>
</comment>
<evidence type="ECO:0000259" key="2">
    <source>
        <dbReference type="Pfam" id="PF09949"/>
    </source>
</evidence>
<dbReference type="EMBL" id="JAIRAU010000049">
    <property type="protein sequence ID" value="MBZ5714660.1"/>
    <property type="molecule type" value="Genomic_DNA"/>
</dbReference>
<feature type="domain" description="Phosphatidate phosphatase APP1 catalytic" evidence="2">
    <location>
        <begin position="202"/>
        <end position="351"/>
    </location>
</feature>
<reference evidence="3" key="1">
    <citation type="submission" date="2021-08" db="EMBL/GenBank/DDBJ databases">
        <authorList>
            <person name="Stevens D.C."/>
        </authorList>
    </citation>
    <scope>NUCLEOTIDE SEQUENCE</scope>
    <source>
        <strain evidence="3">DSM 53165</strain>
    </source>
</reference>
<organism evidence="3 4">
    <name type="scientific">Nannocystis pusilla</name>
    <dbReference type="NCBI Taxonomy" id="889268"/>
    <lineage>
        <taxon>Bacteria</taxon>
        <taxon>Pseudomonadati</taxon>
        <taxon>Myxococcota</taxon>
        <taxon>Polyangia</taxon>
        <taxon>Nannocystales</taxon>
        <taxon>Nannocystaceae</taxon>
        <taxon>Nannocystis</taxon>
    </lineage>
</organism>
<dbReference type="Proteomes" id="UP001139031">
    <property type="component" value="Unassembled WGS sequence"/>
</dbReference>
<dbReference type="InterPro" id="IPR019236">
    <property type="entry name" value="APP1_cat"/>
</dbReference>
<evidence type="ECO:0000313" key="4">
    <source>
        <dbReference type="Proteomes" id="UP001139031"/>
    </source>
</evidence>
<evidence type="ECO:0000313" key="3">
    <source>
        <dbReference type="EMBL" id="MBZ5714660.1"/>
    </source>
</evidence>
<dbReference type="PANTHER" id="PTHR28208:SF1">
    <property type="entry name" value="FILAMENT ORGANIZATION PROTEIN APP1-LIKE, PUTATIVE (AFU_ORTHOLOGUE AFUA_1G06650)-RELATED"/>
    <property type="match status" value="1"/>
</dbReference>
<dbReference type="PROSITE" id="PS51257">
    <property type="entry name" value="PROKAR_LIPOPROTEIN"/>
    <property type="match status" value="1"/>
</dbReference>
<dbReference type="RefSeq" id="WP_224196394.1">
    <property type="nucleotide sequence ID" value="NZ_JAIRAU010000049.1"/>
</dbReference>
<keyword evidence="1" id="KW-0732">Signal</keyword>
<sequence>MSGRRLVTASVVLPALAAVLLGCAACDRGSEAPAPAPAPAPLATQTAKPEVAVQRVGFPSDLKADEDVRLLPAVAVRDGDGWRVDLRAWVFEPEEGAWPRGATVDGLVAALGLPPGSESNAVFRRRARAFLVDNESGKRVVVQIGTKEHVLEVTGANGHSETRLRLDDADLPAPLTAVTAVLRPGDPRSFTGTIVRLDPTGVSVVSDVDDTIKISEVRDKQRLLERTFLKEFEAVPAMAALYRRWAVAGAGFHYLSASPWQLYDALREFTDAAGFPAGSMHLKLFRPKDSTFFSLFQDPKSYKAPLLRALITGAPGRRFVLVGDSGELDPEVYADAYREFPDQVVAIYIRDVTDEGRDAPRYRTAFAGVPEARWQIFDDAAELPPTLP</sequence>
<evidence type="ECO:0000256" key="1">
    <source>
        <dbReference type="SAM" id="SignalP"/>
    </source>
</evidence>